<reference evidence="1 2" key="1">
    <citation type="submission" date="2016-10" db="EMBL/GenBank/DDBJ databases">
        <authorList>
            <person name="de Groot N.N."/>
        </authorList>
    </citation>
    <scope>NUCLEOTIDE SEQUENCE [LARGE SCALE GENOMIC DNA]</scope>
    <source>
        <strain evidence="1 2">LMG 2247</strain>
    </source>
</reference>
<accession>A0A1G7U6F0</accession>
<evidence type="ECO:0000313" key="2">
    <source>
        <dbReference type="Proteomes" id="UP000199706"/>
    </source>
</evidence>
<evidence type="ECO:0000313" key="1">
    <source>
        <dbReference type="EMBL" id="SDG43004.1"/>
    </source>
</evidence>
<name>A0A1G7U6F0_9BURK</name>
<sequence>MNHAEPSWEPGNADLAGLDRELGKSDRYEIAYGSGIYQRRDEYLARSFKAVGAIADIRDRSRRSITMPCSCGVFGRCKRIWLLFVRSIDT</sequence>
<proteinExistence type="predicted"/>
<dbReference type="AlphaFoldDB" id="A0A1G7U6F0"/>
<organism evidence="1 2">
    <name type="scientific">Paraburkholderia phenazinium</name>
    <dbReference type="NCBI Taxonomy" id="60549"/>
    <lineage>
        <taxon>Bacteria</taxon>
        <taxon>Pseudomonadati</taxon>
        <taxon>Pseudomonadota</taxon>
        <taxon>Betaproteobacteria</taxon>
        <taxon>Burkholderiales</taxon>
        <taxon>Burkholderiaceae</taxon>
        <taxon>Paraburkholderia</taxon>
    </lineage>
</organism>
<dbReference type="EMBL" id="FNCJ01000003">
    <property type="protein sequence ID" value="SDG43004.1"/>
    <property type="molecule type" value="Genomic_DNA"/>
</dbReference>
<dbReference type="Proteomes" id="UP000199706">
    <property type="component" value="Unassembled WGS sequence"/>
</dbReference>
<gene>
    <name evidence="1" type="ORF">SAMN05216466_103320</name>
</gene>
<protein>
    <submittedName>
        <fullName evidence="1">Uncharacterized protein</fullName>
    </submittedName>
</protein>